<reference evidence="2" key="1">
    <citation type="journal article" date="2009" name="Plant Physiol.">
        <title>Plant-Derived Sucrose is a Key Element in the Symbiotic Association between Trichoderma virens and Maize Plants.</title>
        <authorList>
            <person name="Vargas W.A."/>
            <person name="Mandawe J.C."/>
            <person name="Kenerley C.M."/>
        </authorList>
    </citation>
    <scope>NUCLEOTIDE SEQUENCE</scope>
    <source>
        <strain evidence="2">29-8</strain>
    </source>
</reference>
<name>B7UUQ1_HYPVI</name>
<gene>
    <name evidence="2" type="primary">inv</name>
</gene>
<dbReference type="InterPro" id="IPR013320">
    <property type="entry name" value="ConA-like_dom_sf"/>
</dbReference>
<dbReference type="Pfam" id="PF08244">
    <property type="entry name" value="Glyco_hydro_32C"/>
    <property type="match status" value="1"/>
</dbReference>
<organism evidence="2">
    <name type="scientific">Hypocrea virens</name>
    <name type="common">Gliocladium virens</name>
    <name type="synonym">Trichoderma virens</name>
    <dbReference type="NCBI Taxonomy" id="29875"/>
    <lineage>
        <taxon>Eukaryota</taxon>
        <taxon>Fungi</taxon>
        <taxon>Dikarya</taxon>
        <taxon>Ascomycota</taxon>
        <taxon>Pezizomycotina</taxon>
        <taxon>Sordariomycetes</taxon>
        <taxon>Hypocreomycetidae</taxon>
        <taxon>Hypocreales</taxon>
        <taxon>Hypocreaceae</taxon>
        <taxon>Trichoderma</taxon>
    </lineage>
</organism>
<evidence type="ECO:0000259" key="1">
    <source>
        <dbReference type="Pfam" id="PF08244"/>
    </source>
</evidence>
<sequence>MAITADPPRDVPFTRLENACKIGNSRVITLDAARIHTSIAIPMKIANNKSDISGERGLFMEPIQLGLGKYVLGPRLVSRLSALASVLAAIHPTLRLSKVSIFFDPRKEVVVVERYKVHTGYLEGCVDINTDPVVAPHTLFSTQDPSNQLIKSEALNIHIFFDVSVLEVFINERVAITSRIYPESGRCFGVLPFVRYAQRPLGNERAAIMECTCWEVQPSVTWIK</sequence>
<dbReference type="InterPro" id="IPR013189">
    <property type="entry name" value="Glyco_hydro_32_C"/>
</dbReference>
<proteinExistence type="predicted"/>
<dbReference type="AlphaFoldDB" id="B7UUQ1"/>
<protein>
    <submittedName>
        <fullName evidence="2">Putative invertase</fullName>
    </submittedName>
</protein>
<dbReference type="SUPFAM" id="SSF49899">
    <property type="entry name" value="Concanavalin A-like lectins/glucanases"/>
    <property type="match status" value="1"/>
</dbReference>
<dbReference type="EMBL" id="FM206347">
    <property type="protein sequence ID" value="CAR62396.1"/>
    <property type="molecule type" value="Genomic_DNA"/>
</dbReference>
<dbReference type="Gene3D" id="2.60.120.560">
    <property type="entry name" value="Exo-inulinase, domain 1"/>
    <property type="match status" value="1"/>
</dbReference>
<feature type="domain" description="Glycosyl hydrolase family 32 C-terminal" evidence="1">
    <location>
        <begin position="98"/>
        <end position="186"/>
    </location>
</feature>
<accession>B7UUQ1</accession>
<evidence type="ECO:0000313" key="2">
    <source>
        <dbReference type="EMBL" id="CAR62396.1"/>
    </source>
</evidence>